<dbReference type="STRING" id="1184609.KILIM_080_00010"/>
<dbReference type="Proteomes" id="UP000008366">
    <property type="component" value="Unassembled WGS sequence"/>
</dbReference>
<dbReference type="PANTHER" id="PTHR30327">
    <property type="entry name" value="UNCHARACTERIZED PROTEIN YQGE"/>
    <property type="match status" value="1"/>
</dbReference>
<dbReference type="Gene3D" id="3.40.1740.10">
    <property type="entry name" value="VC0467-like"/>
    <property type="match status" value="1"/>
</dbReference>
<reference evidence="3 4" key="1">
    <citation type="submission" date="2012-08" db="EMBL/GenBank/DDBJ databases">
        <title>Whole genome shotgun sequence of Kineosphaera limosa NBRC 100340.</title>
        <authorList>
            <person name="Yoshida I."/>
            <person name="Isaki S."/>
            <person name="Hosoyama A."/>
            <person name="Tsuchikane K."/>
            <person name="Katsumata H."/>
            <person name="Ando Y."/>
            <person name="Ohji S."/>
            <person name="Hamada M."/>
            <person name="Tamura T."/>
            <person name="Yamazoe A."/>
            <person name="Yamazaki S."/>
            <person name="Fujita N."/>
        </authorList>
    </citation>
    <scope>NUCLEOTIDE SEQUENCE [LARGE SCALE GENOMIC DNA]</scope>
    <source>
        <strain evidence="3 4">NBRC 100340</strain>
    </source>
</reference>
<keyword evidence="4" id="KW-1185">Reference proteome</keyword>
<dbReference type="PANTHER" id="PTHR30327:SF1">
    <property type="entry name" value="UPF0301 PROTEIN YQGE"/>
    <property type="match status" value="1"/>
</dbReference>
<evidence type="ECO:0000256" key="1">
    <source>
        <dbReference type="ARBA" id="ARBA00009600"/>
    </source>
</evidence>
<dbReference type="NCBIfam" id="NF001270">
    <property type="entry name" value="PRK00228.2-2"/>
    <property type="match status" value="1"/>
</dbReference>
<dbReference type="InterPro" id="IPR003774">
    <property type="entry name" value="AlgH-like"/>
</dbReference>
<dbReference type="EMBL" id="BAHD01000080">
    <property type="protein sequence ID" value="GAB97730.1"/>
    <property type="molecule type" value="Genomic_DNA"/>
</dbReference>
<dbReference type="Pfam" id="PF02622">
    <property type="entry name" value="DUF179"/>
    <property type="match status" value="1"/>
</dbReference>
<proteinExistence type="inferred from homology"/>
<dbReference type="SUPFAM" id="SSF143456">
    <property type="entry name" value="VC0467-like"/>
    <property type="match status" value="1"/>
</dbReference>
<dbReference type="eggNOG" id="COG1678">
    <property type="taxonomic scope" value="Bacteria"/>
</dbReference>
<dbReference type="GO" id="GO:0005829">
    <property type="term" value="C:cytosol"/>
    <property type="evidence" value="ECO:0007669"/>
    <property type="project" value="TreeGrafter"/>
</dbReference>
<dbReference type="AlphaFoldDB" id="K6WEL6"/>
<evidence type="ECO:0000313" key="3">
    <source>
        <dbReference type="EMBL" id="GAB97730.1"/>
    </source>
</evidence>
<name>K6WEL6_9MICO</name>
<comment type="caution">
    <text evidence="3">The sequence shown here is derived from an EMBL/GenBank/DDBJ whole genome shotgun (WGS) entry which is preliminary data.</text>
</comment>
<organism evidence="3 4">
    <name type="scientific">Kineosphaera limosa NBRC 100340</name>
    <dbReference type="NCBI Taxonomy" id="1184609"/>
    <lineage>
        <taxon>Bacteria</taxon>
        <taxon>Bacillati</taxon>
        <taxon>Actinomycetota</taxon>
        <taxon>Actinomycetes</taxon>
        <taxon>Micrococcales</taxon>
        <taxon>Dermatophilaceae</taxon>
        <taxon>Kineosphaera</taxon>
    </lineage>
</organism>
<sequence>MDSLAGRLLVATPRTGGEIFRRSVVLLLHHDEAGAHGLVLNKPIGAPVGRVLPAWQEHVSEPAQLFQGGPVGLDTALGLVRVPGGSHEDHSAPLGIRLLFGTVGVIDLDVPPEVVVPAVAGMRVFAGYSGWGAGQLESEIESSGWYVVDPEVGDAFTEDPQTLWAGVLRRQPGPLAWVATYPEDPTHN</sequence>
<dbReference type="RefSeq" id="WP_006594262.1">
    <property type="nucleotide sequence ID" value="NZ_BAHD01000080.1"/>
</dbReference>
<dbReference type="HAMAP" id="MF_00758">
    <property type="entry name" value="UPF0301"/>
    <property type="match status" value="1"/>
</dbReference>
<gene>
    <name evidence="3" type="ORF">KILIM_080_00010</name>
</gene>
<protein>
    <recommendedName>
        <fullName evidence="2">UPF0301 protein KILIM_080_00010</fullName>
    </recommendedName>
</protein>
<evidence type="ECO:0000313" key="4">
    <source>
        <dbReference type="Proteomes" id="UP000008366"/>
    </source>
</evidence>
<accession>K6WEL6</accession>
<evidence type="ECO:0000256" key="2">
    <source>
        <dbReference type="HAMAP-Rule" id="MF_00758"/>
    </source>
</evidence>
<comment type="similarity">
    <text evidence="1 2">Belongs to the UPF0301 (AlgH) family.</text>
</comment>